<sequence length="115" mass="12568">MFDPNREDFNARVLRLRREHALGRGFEAGGALGRSAFRREAVRRRPALRAGLFIIAFAFGMKGALHAHLGPDGYAERVAQISTETTLSGVPRALMAADPLTVLVSDAIKRVRVAL</sequence>
<evidence type="ECO:0000313" key="2">
    <source>
        <dbReference type="EMBL" id="AWB47647.1"/>
    </source>
</evidence>
<protein>
    <submittedName>
        <fullName evidence="2">Uncharacterized protein</fullName>
    </submittedName>
</protein>
<dbReference type="AlphaFoldDB" id="A0A2S0UII8"/>
<organism evidence="2 3">
    <name type="scientific">Paragemmobacter aquarius</name>
    <dbReference type="NCBI Taxonomy" id="2169400"/>
    <lineage>
        <taxon>Bacteria</taxon>
        <taxon>Pseudomonadati</taxon>
        <taxon>Pseudomonadota</taxon>
        <taxon>Alphaproteobacteria</taxon>
        <taxon>Rhodobacterales</taxon>
        <taxon>Paracoccaceae</taxon>
        <taxon>Paragemmobacter</taxon>
    </lineage>
</organism>
<accession>A0A2S0UII8</accession>
<dbReference type="KEGG" id="geh:HYN69_03250"/>
<proteinExistence type="predicted"/>
<dbReference type="RefSeq" id="WP_108434472.1">
    <property type="nucleotide sequence ID" value="NZ_CP028918.1"/>
</dbReference>
<keyword evidence="1" id="KW-0812">Transmembrane</keyword>
<dbReference type="EMBL" id="CP028918">
    <property type="protein sequence ID" value="AWB47647.1"/>
    <property type="molecule type" value="Genomic_DNA"/>
</dbReference>
<dbReference type="OrthoDB" id="7866534at2"/>
<feature type="transmembrane region" description="Helical" evidence="1">
    <location>
        <begin position="47"/>
        <end position="65"/>
    </location>
</feature>
<reference evidence="2 3" key="1">
    <citation type="submission" date="2018-04" db="EMBL/GenBank/DDBJ databases">
        <title>Genome sequencing of Gemmobacter.</title>
        <authorList>
            <person name="Yi H."/>
            <person name="Baek M.-G."/>
        </authorList>
    </citation>
    <scope>NUCLEOTIDE SEQUENCE [LARGE SCALE GENOMIC DNA]</scope>
    <source>
        <strain evidence="2 3">HYN0069</strain>
    </source>
</reference>
<evidence type="ECO:0000256" key="1">
    <source>
        <dbReference type="SAM" id="Phobius"/>
    </source>
</evidence>
<keyword evidence="1" id="KW-1133">Transmembrane helix</keyword>
<keyword evidence="3" id="KW-1185">Reference proteome</keyword>
<keyword evidence="1" id="KW-0472">Membrane</keyword>
<name>A0A2S0UII8_9RHOB</name>
<dbReference type="Proteomes" id="UP000244496">
    <property type="component" value="Chromosome"/>
</dbReference>
<evidence type="ECO:0000313" key="3">
    <source>
        <dbReference type="Proteomes" id="UP000244496"/>
    </source>
</evidence>
<gene>
    <name evidence="2" type="ORF">HYN69_03250</name>
</gene>